<dbReference type="InterPro" id="IPR038063">
    <property type="entry name" value="Transpep_catalytic_dom"/>
</dbReference>
<dbReference type="PROSITE" id="PS52029">
    <property type="entry name" value="LD_TPASE"/>
    <property type="match status" value="1"/>
</dbReference>
<organism evidence="9 11">
    <name type="scientific">Budvicia aquatica</name>
    <dbReference type="NCBI Taxonomy" id="82979"/>
    <lineage>
        <taxon>Bacteria</taxon>
        <taxon>Pseudomonadati</taxon>
        <taxon>Pseudomonadota</taxon>
        <taxon>Gammaproteobacteria</taxon>
        <taxon>Enterobacterales</taxon>
        <taxon>Budviciaceae</taxon>
        <taxon>Budvicia</taxon>
    </lineage>
</organism>
<dbReference type="PANTHER" id="PTHR36699:SF1">
    <property type="entry name" value="L,D-TRANSPEPTIDASE YAFK-RELATED"/>
    <property type="match status" value="1"/>
</dbReference>
<evidence type="ECO:0000256" key="3">
    <source>
        <dbReference type="ARBA" id="ARBA00022679"/>
    </source>
</evidence>
<gene>
    <name evidence="9" type="ORF">CRN84_03340</name>
    <name evidence="10" type="ORF">NCTC12282_01252</name>
</gene>
<evidence type="ECO:0000256" key="1">
    <source>
        <dbReference type="ARBA" id="ARBA00004752"/>
    </source>
</evidence>
<evidence type="ECO:0000256" key="7">
    <source>
        <dbReference type="PROSITE-ProRule" id="PRU01373"/>
    </source>
</evidence>
<dbReference type="PANTHER" id="PTHR36699">
    <property type="entry name" value="LD-TRANSPEPTIDASE"/>
    <property type="match status" value="1"/>
</dbReference>
<evidence type="ECO:0000313" key="12">
    <source>
        <dbReference type="Proteomes" id="UP000373449"/>
    </source>
</evidence>
<reference evidence="9" key="1">
    <citation type="submission" date="2017-09" db="EMBL/GenBank/DDBJ databases">
        <title>FDA dAtabase for Regulatory Grade micrObial Sequences (FDA-ARGOS): Supporting development and validation of Infectious Disease Dx tests.</title>
        <authorList>
            <person name="Minogue T."/>
            <person name="Wolcott M."/>
            <person name="Wasieloski L."/>
            <person name="Aguilar W."/>
            <person name="Moore D."/>
            <person name="Tallon L.J."/>
            <person name="Sadzewicz L."/>
            <person name="Ott S."/>
            <person name="Zhao X."/>
            <person name="Nagaraj S."/>
            <person name="Vavikolanu K."/>
            <person name="Aluvathingal J."/>
            <person name="Nadendla S."/>
            <person name="Sichtig H."/>
        </authorList>
    </citation>
    <scope>NUCLEOTIDE SEQUENCE</scope>
    <source>
        <strain evidence="9">FDAARGOS_387</strain>
    </source>
</reference>
<comment type="pathway">
    <text evidence="1 7">Cell wall biogenesis; peptidoglycan biosynthesis.</text>
</comment>
<dbReference type="UniPathway" id="UPA00219"/>
<evidence type="ECO:0000256" key="5">
    <source>
        <dbReference type="ARBA" id="ARBA00022984"/>
    </source>
</evidence>
<proteinExistence type="inferred from homology"/>
<dbReference type="GO" id="GO:0071555">
    <property type="term" value="P:cell wall organization"/>
    <property type="evidence" value="ECO:0007669"/>
    <property type="project" value="UniProtKB-UniRule"/>
</dbReference>
<feature type="active site" description="Proton donor/acceptor" evidence="7">
    <location>
        <position position="150"/>
    </location>
</feature>
<comment type="similarity">
    <text evidence="2">Belongs to the YkuD family.</text>
</comment>
<keyword evidence="11" id="KW-1185">Reference proteome</keyword>
<dbReference type="GO" id="GO:0016740">
    <property type="term" value="F:transferase activity"/>
    <property type="evidence" value="ECO:0007669"/>
    <property type="project" value="UniProtKB-KW"/>
</dbReference>
<feature type="active site" description="Nucleophile" evidence="7">
    <location>
        <position position="158"/>
    </location>
</feature>
<dbReference type="EMBL" id="CAADJA010000002">
    <property type="protein sequence ID" value="VFS46343.1"/>
    <property type="molecule type" value="Genomic_DNA"/>
</dbReference>
<keyword evidence="3" id="KW-0808">Transferase</keyword>
<dbReference type="RefSeq" id="WP_029094793.1">
    <property type="nucleotide sequence ID" value="NZ_CAADJA010000002.1"/>
</dbReference>
<protein>
    <submittedName>
        <fullName evidence="10">Uncharacterized protein conserved in bacteria</fullName>
    </submittedName>
</protein>
<dbReference type="InterPro" id="IPR005490">
    <property type="entry name" value="LD_TPept_cat_dom"/>
</dbReference>
<dbReference type="Proteomes" id="UP000224974">
    <property type="component" value="Unassembled WGS sequence"/>
</dbReference>
<dbReference type="OrthoDB" id="9809748at2"/>
<name>A0A2C6DDQ3_9GAMM</name>
<keyword evidence="6 7" id="KW-0961">Cell wall biogenesis/degradation</keyword>
<reference evidence="10 12" key="3">
    <citation type="submission" date="2019-03" db="EMBL/GenBank/DDBJ databases">
        <authorList>
            <consortium name="Pathogen Informatics"/>
        </authorList>
    </citation>
    <scope>NUCLEOTIDE SEQUENCE [LARGE SCALE GENOMIC DNA]</scope>
    <source>
        <strain evidence="10 12">NCTC12282</strain>
    </source>
</reference>
<evidence type="ECO:0000256" key="2">
    <source>
        <dbReference type="ARBA" id="ARBA00005992"/>
    </source>
</evidence>
<dbReference type="GO" id="GO:0009252">
    <property type="term" value="P:peptidoglycan biosynthetic process"/>
    <property type="evidence" value="ECO:0007669"/>
    <property type="project" value="UniProtKB-UniPathway"/>
</dbReference>
<evidence type="ECO:0000313" key="9">
    <source>
        <dbReference type="EMBL" id="PHI28428.1"/>
    </source>
</evidence>
<feature type="domain" description="L,D-TPase catalytic" evidence="8">
    <location>
        <begin position="58"/>
        <end position="189"/>
    </location>
</feature>
<reference evidence="11" key="2">
    <citation type="submission" date="2017-09" db="EMBL/GenBank/DDBJ databases">
        <title>FDA dAtabase for Regulatory Grade micrObial Sequences (FDA-ARGOS): Supporting development and validation of Infectious Disease Dx tests.</title>
        <authorList>
            <person name="Minogue T."/>
            <person name="Wolcott M."/>
            <person name="Wasieloski L."/>
            <person name="Aguilar W."/>
            <person name="Moore D."/>
            <person name="Tallon L."/>
            <person name="Sadzewicz L."/>
            <person name="Ott S."/>
            <person name="Zhao X."/>
            <person name="Nagaraj S."/>
            <person name="Vavikolanu K."/>
            <person name="Aluvathingal J."/>
            <person name="Nadendla S."/>
            <person name="Sichtig H."/>
        </authorList>
    </citation>
    <scope>NUCLEOTIDE SEQUENCE [LARGE SCALE GENOMIC DNA]</scope>
    <source>
        <strain evidence="11">FDAARGOS_387</strain>
    </source>
</reference>
<evidence type="ECO:0000256" key="4">
    <source>
        <dbReference type="ARBA" id="ARBA00022960"/>
    </source>
</evidence>
<dbReference type="AlphaFoldDB" id="A0A2C6DDQ3"/>
<evidence type="ECO:0000256" key="6">
    <source>
        <dbReference type="ARBA" id="ARBA00023316"/>
    </source>
</evidence>
<keyword evidence="5 7" id="KW-0573">Peptidoglycan synthesis</keyword>
<dbReference type="STRING" id="1111728.GCA_000427805_02063"/>
<dbReference type="EMBL" id="PDDX01000001">
    <property type="protein sequence ID" value="PHI28428.1"/>
    <property type="molecule type" value="Genomic_DNA"/>
</dbReference>
<keyword evidence="4 7" id="KW-0133">Cell shape</keyword>
<dbReference type="Proteomes" id="UP000373449">
    <property type="component" value="Unassembled WGS sequence"/>
</dbReference>
<evidence type="ECO:0000313" key="10">
    <source>
        <dbReference type="EMBL" id="VFS46343.1"/>
    </source>
</evidence>
<evidence type="ECO:0000313" key="11">
    <source>
        <dbReference type="Proteomes" id="UP000224974"/>
    </source>
</evidence>
<dbReference type="SUPFAM" id="SSF141523">
    <property type="entry name" value="L,D-transpeptidase catalytic domain-like"/>
    <property type="match status" value="1"/>
</dbReference>
<dbReference type="GO" id="GO:0008360">
    <property type="term" value="P:regulation of cell shape"/>
    <property type="evidence" value="ECO:0007669"/>
    <property type="project" value="UniProtKB-UniRule"/>
</dbReference>
<dbReference type="CDD" id="cd16913">
    <property type="entry name" value="YkuD_like"/>
    <property type="match status" value="1"/>
</dbReference>
<dbReference type="GO" id="GO:0004180">
    <property type="term" value="F:carboxypeptidase activity"/>
    <property type="evidence" value="ECO:0007669"/>
    <property type="project" value="UniProtKB-ARBA"/>
</dbReference>
<dbReference type="Pfam" id="PF03734">
    <property type="entry name" value="YkuD"/>
    <property type="match status" value="1"/>
</dbReference>
<sequence length="243" mass="27696">MRKVVFIVILLLILIVSLFIYRNITDYLAMNNNATESTEQVSSYPERPAIQIKPGDSLYIRLLKAEDKLELWATSDGKKYNLYKTYIICTYSGGLGPKKVQGDKKSPEGFYSTNKRLLNPNSQYHLSFNIGYPNAFDRANGYTGDFLMVHGGCASAGCYAMTDPIITEIYRLVEQALDSGQKSIPIHIFPFAMTQENMKNHLESKDFAFWLTLKPAYDYFEQTQQVPQVVVENKMYKVIGYQG</sequence>
<evidence type="ECO:0000259" key="8">
    <source>
        <dbReference type="PROSITE" id="PS52029"/>
    </source>
</evidence>
<accession>A0A2C6DDQ3</accession>